<evidence type="ECO:0000256" key="1">
    <source>
        <dbReference type="SAM" id="MobiDB-lite"/>
    </source>
</evidence>
<reference evidence="2" key="2">
    <citation type="journal article" date="2023" name="Infect Dis Poverty">
        <title>Chromosome-scale genome of the human blood fluke Schistosoma mekongi and its implications for public health.</title>
        <authorList>
            <person name="Zhou M."/>
            <person name="Xu L."/>
            <person name="Xu D."/>
            <person name="Chen W."/>
            <person name="Khan J."/>
            <person name="Hu Y."/>
            <person name="Huang H."/>
            <person name="Wei H."/>
            <person name="Zhang Y."/>
            <person name="Chusongsang P."/>
            <person name="Tanasarnprasert K."/>
            <person name="Hu X."/>
            <person name="Limpanont Y."/>
            <person name="Lv Z."/>
        </authorList>
    </citation>
    <scope>NUCLEOTIDE SEQUENCE</scope>
    <source>
        <strain evidence="2">LV_2022a</strain>
    </source>
</reference>
<dbReference type="Proteomes" id="UP001292079">
    <property type="component" value="Unassembled WGS sequence"/>
</dbReference>
<name>A0AAE1ZAR3_SCHME</name>
<proteinExistence type="predicted"/>
<dbReference type="EMBL" id="JALJAT010000004">
    <property type="protein sequence ID" value="KAK4470342.1"/>
    <property type="molecule type" value="Genomic_DNA"/>
</dbReference>
<gene>
    <name evidence="2" type="ORF">MN116_005905</name>
</gene>
<accession>A0AAE1ZAR3</accession>
<keyword evidence="3" id="KW-1185">Reference proteome</keyword>
<comment type="caution">
    <text evidence="2">The sequence shown here is derived from an EMBL/GenBank/DDBJ whole genome shotgun (WGS) entry which is preliminary data.</text>
</comment>
<evidence type="ECO:0000313" key="2">
    <source>
        <dbReference type="EMBL" id="KAK4470342.1"/>
    </source>
</evidence>
<sequence>MSFFCQSNYSSSSEDEGFWPPPGRRKRHPAGDRQPDESSSTSSGDCVSNILTRSSAVSIAQSSLKPHRFQFNQSPNSSSGIFSQPANYSYQSSEINFPSLFSGSFDGVQNCPENLNVNLCSRFNACHIDDQPPVNDQFNSSTPPMLRRFLENQNDSRTECSQSLPPVRFQTWMTGSSLS</sequence>
<feature type="compositionally biased region" description="Low complexity" evidence="1">
    <location>
        <begin position="1"/>
        <end position="12"/>
    </location>
</feature>
<dbReference type="AlphaFoldDB" id="A0AAE1ZAR3"/>
<evidence type="ECO:0000313" key="3">
    <source>
        <dbReference type="Proteomes" id="UP001292079"/>
    </source>
</evidence>
<feature type="region of interest" description="Disordered" evidence="1">
    <location>
        <begin position="1"/>
        <end position="47"/>
    </location>
</feature>
<organism evidence="2 3">
    <name type="scientific">Schistosoma mekongi</name>
    <name type="common">Parasitic worm</name>
    <dbReference type="NCBI Taxonomy" id="38744"/>
    <lineage>
        <taxon>Eukaryota</taxon>
        <taxon>Metazoa</taxon>
        <taxon>Spiralia</taxon>
        <taxon>Lophotrochozoa</taxon>
        <taxon>Platyhelminthes</taxon>
        <taxon>Trematoda</taxon>
        <taxon>Digenea</taxon>
        <taxon>Strigeidida</taxon>
        <taxon>Schistosomatoidea</taxon>
        <taxon>Schistosomatidae</taxon>
        <taxon>Schistosoma</taxon>
    </lineage>
</organism>
<reference evidence="2" key="1">
    <citation type="submission" date="2022-04" db="EMBL/GenBank/DDBJ databases">
        <authorList>
            <person name="Xu L."/>
            <person name="Lv Z."/>
        </authorList>
    </citation>
    <scope>NUCLEOTIDE SEQUENCE</scope>
    <source>
        <strain evidence="2">LV_2022a</strain>
    </source>
</reference>
<protein>
    <submittedName>
        <fullName evidence="2">Uncharacterized protein</fullName>
    </submittedName>
</protein>
<feature type="compositionally biased region" description="Polar residues" evidence="1">
    <location>
        <begin position="37"/>
        <end position="47"/>
    </location>
</feature>